<dbReference type="EMBL" id="PQXH01000164">
    <property type="protein sequence ID" value="TGO09489.1"/>
    <property type="molecule type" value="Genomic_DNA"/>
</dbReference>
<keyword evidence="3" id="KW-1185">Reference proteome</keyword>
<reference evidence="2 3" key="1">
    <citation type="submission" date="2017-12" db="EMBL/GenBank/DDBJ databases">
        <title>Comparative genomics of Botrytis spp.</title>
        <authorList>
            <person name="Valero-Jimenez C.A."/>
            <person name="Tapia P."/>
            <person name="Veloso J."/>
            <person name="Silva-Moreno E."/>
            <person name="Staats M."/>
            <person name="Valdes J.H."/>
            <person name="Van Kan J.A.L."/>
        </authorList>
    </citation>
    <scope>NUCLEOTIDE SEQUENCE [LARGE SCALE GENOMIC DNA]</scope>
    <source>
        <strain evidence="2 3">Bt9001</strain>
    </source>
</reference>
<feature type="region of interest" description="Disordered" evidence="1">
    <location>
        <begin position="70"/>
        <end position="89"/>
    </location>
</feature>
<feature type="compositionally biased region" description="Basic and acidic residues" evidence="1">
    <location>
        <begin position="70"/>
        <end position="82"/>
    </location>
</feature>
<comment type="caution">
    <text evidence="2">The sequence shown here is derived from an EMBL/GenBank/DDBJ whole genome shotgun (WGS) entry which is preliminary data.</text>
</comment>
<dbReference type="Proteomes" id="UP000297777">
    <property type="component" value="Unassembled WGS sequence"/>
</dbReference>
<name>A0A4Z1EE58_9HELO</name>
<sequence>MSGTRNETQSVCEINHESYYRNHPQLQDTGTILRNMEHRNIEIDPSNAELDPITKVLAEREAIKKRVEEEKRVEEAAKRGGTSEEIANQ</sequence>
<organism evidence="2 3">
    <name type="scientific">Botrytis tulipae</name>
    <dbReference type="NCBI Taxonomy" id="87230"/>
    <lineage>
        <taxon>Eukaryota</taxon>
        <taxon>Fungi</taxon>
        <taxon>Dikarya</taxon>
        <taxon>Ascomycota</taxon>
        <taxon>Pezizomycotina</taxon>
        <taxon>Leotiomycetes</taxon>
        <taxon>Helotiales</taxon>
        <taxon>Sclerotiniaceae</taxon>
        <taxon>Botrytis</taxon>
    </lineage>
</organism>
<evidence type="ECO:0000256" key="1">
    <source>
        <dbReference type="SAM" id="MobiDB-lite"/>
    </source>
</evidence>
<evidence type="ECO:0000313" key="3">
    <source>
        <dbReference type="Proteomes" id="UP000297777"/>
    </source>
</evidence>
<accession>A0A4Z1EE58</accession>
<proteinExistence type="predicted"/>
<dbReference type="OrthoDB" id="3552571at2759"/>
<gene>
    <name evidence="2" type="ORF">BTUL_0164g00220</name>
</gene>
<protein>
    <submittedName>
        <fullName evidence="2">Uncharacterized protein</fullName>
    </submittedName>
</protein>
<dbReference type="AlphaFoldDB" id="A0A4Z1EE58"/>
<evidence type="ECO:0000313" key="2">
    <source>
        <dbReference type="EMBL" id="TGO09489.1"/>
    </source>
</evidence>